<dbReference type="AlphaFoldDB" id="A0A482VGI4"/>
<dbReference type="EMBL" id="QDEB01102523">
    <property type="protein sequence ID" value="RZC31790.1"/>
    <property type="molecule type" value="Genomic_DNA"/>
</dbReference>
<protein>
    <submittedName>
        <fullName evidence="1">HTH 29 domain containing protein</fullName>
    </submittedName>
</protein>
<dbReference type="PANTHER" id="PTHR47326:SF1">
    <property type="entry name" value="HTH PSQ-TYPE DOMAIN-CONTAINING PROTEIN"/>
    <property type="match status" value="1"/>
</dbReference>
<dbReference type="Proteomes" id="UP000292052">
    <property type="component" value="Unassembled WGS sequence"/>
</dbReference>
<sequence length="142" mass="16417">NGEWNYSIPACIAEFQEAYPGVAANHNYNNLRKTIQYTISLFDETGSIDHRPRSGRPTVRNEENINNIQAVVENNPSKSIRKLSQQMELSYGTCQRILKQDIGLRAYKIQASHKIFPVDFEPRRNSCEWFNANLRDNDDLLD</sequence>
<reference evidence="1 2" key="1">
    <citation type="submission" date="2017-03" db="EMBL/GenBank/DDBJ databases">
        <title>Genome of the blue death feigning beetle - Asbolus verrucosus.</title>
        <authorList>
            <person name="Rider S.D."/>
        </authorList>
    </citation>
    <scope>NUCLEOTIDE SEQUENCE [LARGE SCALE GENOMIC DNA]</scope>
    <source>
        <strain evidence="1">Butters</strain>
        <tissue evidence="1">Head and leg muscle</tissue>
    </source>
</reference>
<dbReference type="PANTHER" id="PTHR47326">
    <property type="entry name" value="TRANSPOSABLE ELEMENT TC3 TRANSPOSASE-LIKE PROTEIN"/>
    <property type="match status" value="1"/>
</dbReference>
<proteinExistence type="predicted"/>
<comment type="caution">
    <text evidence="1">The sequence shown here is derived from an EMBL/GenBank/DDBJ whole genome shotgun (WGS) entry which is preliminary data.</text>
</comment>
<accession>A0A482VGI4</accession>
<name>A0A482VGI4_ASBVE</name>
<keyword evidence="2" id="KW-1185">Reference proteome</keyword>
<feature type="non-terminal residue" evidence="1">
    <location>
        <position position="142"/>
    </location>
</feature>
<organism evidence="1 2">
    <name type="scientific">Asbolus verrucosus</name>
    <name type="common">Desert ironclad beetle</name>
    <dbReference type="NCBI Taxonomy" id="1661398"/>
    <lineage>
        <taxon>Eukaryota</taxon>
        <taxon>Metazoa</taxon>
        <taxon>Ecdysozoa</taxon>
        <taxon>Arthropoda</taxon>
        <taxon>Hexapoda</taxon>
        <taxon>Insecta</taxon>
        <taxon>Pterygota</taxon>
        <taxon>Neoptera</taxon>
        <taxon>Endopterygota</taxon>
        <taxon>Coleoptera</taxon>
        <taxon>Polyphaga</taxon>
        <taxon>Cucujiformia</taxon>
        <taxon>Tenebrionidae</taxon>
        <taxon>Pimeliinae</taxon>
        <taxon>Asbolus</taxon>
    </lineage>
</organism>
<dbReference type="OrthoDB" id="10040454at2759"/>
<evidence type="ECO:0000313" key="2">
    <source>
        <dbReference type="Proteomes" id="UP000292052"/>
    </source>
</evidence>
<feature type="non-terminal residue" evidence="1">
    <location>
        <position position="1"/>
    </location>
</feature>
<gene>
    <name evidence="1" type="ORF">BDFB_015109</name>
</gene>
<evidence type="ECO:0000313" key="1">
    <source>
        <dbReference type="EMBL" id="RZC31790.1"/>
    </source>
</evidence>